<accession>A0A1M5U7Q0</accession>
<dbReference type="EMBL" id="FQXM01000007">
    <property type="protein sequence ID" value="SHH58940.1"/>
    <property type="molecule type" value="Genomic_DNA"/>
</dbReference>
<proteinExistence type="predicted"/>
<gene>
    <name evidence="1" type="ORF">SAMN02745207_01623</name>
</gene>
<organism evidence="1 2">
    <name type="scientific">Clostridium grantii DSM 8605</name>
    <dbReference type="NCBI Taxonomy" id="1121316"/>
    <lineage>
        <taxon>Bacteria</taxon>
        <taxon>Bacillati</taxon>
        <taxon>Bacillota</taxon>
        <taxon>Clostridia</taxon>
        <taxon>Eubacteriales</taxon>
        <taxon>Clostridiaceae</taxon>
        <taxon>Clostridium</taxon>
    </lineage>
</organism>
<evidence type="ECO:0000313" key="2">
    <source>
        <dbReference type="Proteomes" id="UP000184447"/>
    </source>
</evidence>
<dbReference type="AlphaFoldDB" id="A0A1M5U7Q0"/>
<keyword evidence="2" id="KW-1185">Reference proteome</keyword>
<reference evidence="1 2" key="1">
    <citation type="submission" date="2016-11" db="EMBL/GenBank/DDBJ databases">
        <authorList>
            <person name="Jaros S."/>
            <person name="Januszkiewicz K."/>
            <person name="Wedrychowicz H."/>
        </authorList>
    </citation>
    <scope>NUCLEOTIDE SEQUENCE [LARGE SCALE GENOMIC DNA]</scope>
    <source>
        <strain evidence="1 2">DSM 8605</strain>
    </source>
</reference>
<dbReference type="Proteomes" id="UP000184447">
    <property type="component" value="Unassembled WGS sequence"/>
</dbReference>
<dbReference type="STRING" id="1121316.SAMN02745207_01623"/>
<sequence>MDCFAIRKGRCTVLNVQKCVGSKCSFCKTRTQFQQDREKALKRISTFDGVTIRHISETYYDGKLEGMI</sequence>
<name>A0A1M5U7Q0_9CLOT</name>
<evidence type="ECO:0000313" key="1">
    <source>
        <dbReference type="EMBL" id="SHH58940.1"/>
    </source>
</evidence>
<protein>
    <submittedName>
        <fullName evidence="1">Uncharacterized protein</fullName>
    </submittedName>
</protein>